<reference evidence="3" key="1">
    <citation type="submission" date="2019-06" db="EMBL/GenBank/DDBJ databases">
        <title>Draft genome sequence of the griseofulvin-producing fungus Xylaria cubensis strain G536.</title>
        <authorList>
            <person name="Mead M.E."/>
            <person name="Raja H.A."/>
            <person name="Steenwyk J.L."/>
            <person name="Knowles S.L."/>
            <person name="Oberlies N.H."/>
            <person name="Rokas A."/>
        </authorList>
    </citation>
    <scope>NUCLEOTIDE SEQUENCE [LARGE SCALE GENOMIC DNA]</scope>
    <source>
        <strain evidence="3">G536</strain>
    </source>
</reference>
<keyword evidence="3" id="KW-1185">Reference proteome</keyword>
<dbReference type="OrthoDB" id="3515453at2759"/>
<evidence type="ECO:0000256" key="1">
    <source>
        <dbReference type="SAM" id="SignalP"/>
    </source>
</evidence>
<feature type="chain" id="PRO_5022228031" evidence="1">
    <location>
        <begin position="21"/>
        <end position="220"/>
    </location>
</feature>
<dbReference type="Proteomes" id="UP000319160">
    <property type="component" value="Unassembled WGS sequence"/>
</dbReference>
<dbReference type="STRING" id="2512241.A0A553HT57"/>
<gene>
    <name evidence="2" type="ORF">FHL15_007928</name>
</gene>
<organism evidence="2 3">
    <name type="scientific">Xylaria flabelliformis</name>
    <dbReference type="NCBI Taxonomy" id="2512241"/>
    <lineage>
        <taxon>Eukaryota</taxon>
        <taxon>Fungi</taxon>
        <taxon>Dikarya</taxon>
        <taxon>Ascomycota</taxon>
        <taxon>Pezizomycotina</taxon>
        <taxon>Sordariomycetes</taxon>
        <taxon>Xylariomycetidae</taxon>
        <taxon>Xylariales</taxon>
        <taxon>Xylariaceae</taxon>
        <taxon>Xylaria</taxon>
    </lineage>
</organism>
<evidence type="ECO:0000313" key="3">
    <source>
        <dbReference type="Proteomes" id="UP000319160"/>
    </source>
</evidence>
<protein>
    <submittedName>
        <fullName evidence="2">Uncharacterized protein</fullName>
    </submittedName>
</protein>
<evidence type="ECO:0000313" key="2">
    <source>
        <dbReference type="EMBL" id="TRX91140.1"/>
    </source>
</evidence>
<sequence length="220" mass="24075">MKIQIAVQCWGFIAVTGALAQGDDIPDLITDGPFALRVKGVASNSSIDGYLQTTDVLSYPEPQLILHYDPSTAPVADDSSYRFYFNYTGRMQTEGHELGFFVSDITVGAPNNLGLLGKAMSLQYRPNTNVALPALGASTGTVVDLTGFDQDNRAFLDYYIDDSITIPNKPANVSVDILYYNWALCWQTYYGITGQTLSWITAGSAHNPTCEQVHLIKTEL</sequence>
<keyword evidence="1" id="KW-0732">Signal</keyword>
<dbReference type="EMBL" id="VFLP01000048">
    <property type="protein sequence ID" value="TRX91140.1"/>
    <property type="molecule type" value="Genomic_DNA"/>
</dbReference>
<feature type="signal peptide" evidence="1">
    <location>
        <begin position="1"/>
        <end position="20"/>
    </location>
</feature>
<accession>A0A553HT57</accession>
<comment type="caution">
    <text evidence="2">The sequence shown here is derived from an EMBL/GenBank/DDBJ whole genome shotgun (WGS) entry which is preliminary data.</text>
</comment>
<proteinExistence type="predicted"/>
<dbReference type="AlphaFoldDB" id="A0A553HT57"/>
<name>A0A553HT57_9PEZI</name>